<dbReference type="InterPro" id="IPR046070">
    <property type="entry name" value="DUF6029"/>
</dbReference>
<dbReference type="OrthoDB" id="5480631at2"/>
<protein>
    <recommendedName>
        <fullName evidence="4">DUF5723 domain-containing protein</fullName>
    </recommendedName>
</protein>
<name>A0A2I0R6G7_9FLAO</name>
<evidence type="ECO:0000313" key="2">
    <source>
        <dbReference type="EMBL" id="PKR82149.1"/>
    </source>
</evidence>
<dbReference type="EMBL" id="PJNI01000001">
    <property type="protein sequence ID" value="PKR82149.1"/>
    <property type="molecule type" value="Genomic_DNA"/>
</dbReference>
<comment type="caution">
    <text evidence="2">The sequence shown here is derived from an EMBL/GenBank/DDBJ whole genome shotgun (WGS) entry which is preliminary data.</text>
</comment>
<feature type="signal peptide" evidence="1">
    <location>
        <begin position="1"/>
        <end position="21"/>
    </location>
</feature>
<reference evidence="2 3" key="1">
    <citation type="submission" date="2017-12" db="EMBL/GenBank/DDBJ databases">
        <title>The draft genome sequence of Brumimicrobium saltpan LHR20.</title>
        <authorList>
            <person name="Do Z.-J."/>
            <person name="Luo H.-R."/>
        </authorList>
    </citation>
    <scope>NUCLEOTIDE SEQUENCE [LARGE SCALE GENOMIC DNA]</scope>
    <source>
        <strain evidence="2 3">LHR20</strain>
    </source>
</reference>
<accession>A0A2I0R6G7</accession>
<feature type="chain" id="PRO_5014194708" description="DUF5723 domain-containing protein" evidence="1">
    <location>
        <begin position="22"/>
        <end position="551"/>
    </location>
</feature>
<keyword evidence="3" id="KW-1185">Reference proteome</keyword>
<dbReference type="Pfam" id="PF19494">
    <property type="entry name" value="DUF6029"/>
    <property type="match status" value="1"/>
</dbReference>
<organism evidence="2 3">
    <name type="scientific">Brumimicrobium salinarum</name>
    <dbReference type="NCBI Taxonomy" id="2058658"/>
    <lineage>
        <taxon>Bacteria</taxon>
        <taxon>Pseudomonadati</taxon>
        <taxon>Bacteroidota</taxon>
        <taxon>Flavobacteriia</taxon>
        <taxon>Flavobacteriales</taxon>
        <taxon>Crocinitomicaceae</taxon>
        <taxon>Brumimicrobium</taxon>
    </lineage>
</organism>
<evidence type="ECO:0000313" key="3">
    <source>
        <dbReference type="Proteomes" id="UP000236654"/>
    </source>
</evidence>
<evidence type="ECO:0008006" key="4">
    <source>
        <dbReference type="Google" id="ProtNLM"/>
    </source>
</evidence>
<dbReference type="Proteomes" id="UP000236654">
    <property type="component" value="Unassembled WGS sequence"/>
</dbReference>
<proteinExistence type="predicted"/>
<keyword evidence="1" id="KW-0732">Signal</keyword>
<dbReference type="AlphaFoldDB" id="A0A2I0R6G7"/>
<sequence>MKTLQLLIAVFCSTIVGNLIAQGSISGNMETNYQYLLSDEKINAIQPDEKSLLNSYINVNYRMAGFKAGVRLEAYLPRTLGYPDRFDGAGLGYRYVGYENDLIDVTVGNFYEQFGSGLIFRSYEDRALGVDNMMNGISLNLRPYKGVTIKTVYGRQRFSFTNGKNQYSPGIVRGADLEVNFNQWFPGLSDNNIRITGGGSLVSKYQEDNNSQFILPENTGAYGGRLELAYKKFFINGEYIIKEQDPSQDNGYIYNYGKGMIVNAGYSQKGLGIVLSAKSIDNMSFRSDRNAALQDLTIGFIPPLTKTHTYNLAATLYPYASQPNGEVAFQADVIYKIKRGTALGGKYGTDVSLNFSTAYEPLKRTSGIDPMDSSRVTYESTLFDKSDLLYWQDINVSIKRKLNRKWTVEGSYYNISMNNDVLKLTSEQGIIQSHIGVLDVEYKINRKHTVRAELQGLWTVDNKDRGAWATALIEYTISPDWFFSAILQSNYGNPVKEDRINYPMIFVGKIWGATRLQVGYGRQKEGLFCVGGICRFVPASNGLSVTFTHSF</sequence>
<dbReference type="RefSeq" id="WP_101333294.1">
    <property type="nucleotide sequence ID" value="NZ_PJNI01000001.1"/>
</dbReference>
<evidence type="ECO:0000256" key="1">
    <source>
        <dbReference type="SAM" id="SignalP"/>
    </source>
</evidence>
<gene>
    <name evidence="2" type="ORF">CW751_02085</name>
</gene>